<comment type="subcellular location">
    <subcellularLocation>
        <location evidence="1">Endoplasmic reticulum membrane</location>
        <topology evidence="1">Single-pass type II membrane protein</topology>
    </subcellularLocation>
</comment>
<comment type="similarity">
    <text evidence="2">Belongs to the SPCS3 family.</text>
</comment>
<dbReference type="GO" id="GO:0006465">
    <property type="term" value="P:signal peptide processing"/>
    <property type="evidence" value="ECO:0007669"/>
    <property type="project" value="InterPro"/>
</dbReference>
<dbReference type="EMBL" id="GL870879">
    <property type="protein sequence ID" value="EIJ88097.1"/>
    <property type="molecule type" value="Genomic_DNA"/>
</dbReference>
<evidence type="ECO:0000256" key="8">
    <source>
        <dbReference type="SAM" id="Phobius"/>
    </source>
</evidence>
<dbReference type="OMA" id="NECMGRS"/>
<dbReference type="Pfam" id="PF04573">
    <property type="entry name" value="SPC22"/>
    <property type="match status" value="1"/>
</dbReference>
<dbReference type="AlphaFoldDB" id="I3EFV0"/>
<evidence type="ECO:0000256" key="7">
    <source>
        <dbReference type="ARBA" id="ARBA00023136"/>
    </source>
</evidence>
<dbReference type="OrthoDB" id="10261524at2759"/>
<sequence>MNTSAKRLGKVISLISSYTGVLVMAIFISTFILNRDTPQCTPTLHVAEPAYIKFTPNVDITSTVNYNVKEVFVYLVHKTHVNNVEVEQIVWSTLAKKKNDCVLINECMGRSNDANKPLSRGKFILKATYFPYIGFIKNKTFAEFPVK</sequence>
<keyword evidence="10" id="KW-1185">Reference proteome</keyword>
<evidence type="ECO:0000256" key="2">
    <source>
        <dbReference type="ARBA" id="ARBA00009289"/>
    </source>
</evidence>
<keyword evidence="5" id="KW-0735">Signal-anchor</keyword>
<evidence type="ECO:0000256" key="6">
    <source>
        <dbReference type="ARBA" id="ARBA00022989"/>
    </source>
</evidence>
<dbReference type="GO" id="GO:0005787">
    <property type="term" value="C:signal peptidase complex"/>
    <property type="evidence" value="ECO:0007669"/>
    <property type="project" value="InterPro"/>
</dbReference>
<organism evidence="9 10">
    <name type="scientific">Nematocida parisii (strain ERTm3)</name>
    <name type="common">Nematode killer fungus</name>
    <dbReference type="NCBI Taxonomy" id="935791"/>
    <lineage>
        <taxon>Eukaryota</taxon>
        <taxon>Fungi</taxon>
        <taxon>Fungi incertae sedis</taxon>
        <taxon>Microsporidia</taxon>
        <taxon>Nematocida</taxon>
    </lineage>
</organism>
<keyword evidence="4" id="KW-0256">Endoplasmic reticulum</keyword>
<dbReference type="InterPro" id="IPR007653">
    <property type="entry name" value="SPC3"/>
</dbReference>
<name>I3EFV0_NEMP3</name>
<protein>
    <submittedName>
        <fullName evidence="9">Uncharacterized protein</fullName>
    </submittedName>
</protein>
<keyword evidence="3 8" id="KW-0812">Transmembrane</keyword>
<evidence type="ECO:0000313" key="10">
    <source>
        <dbReference type="Proteomes" id="UP000002872"/>
    </source>
</evidence>
<dbReference type="VEuPathDB" id="MicrosporidiaDB:NEQG_01541"/>
<proteinExistence type="inferred from homology"/>
<keyword evidence="7 8" id="KW-0472">Membrane</keyword>
<accession>I3EFV0</accession>
<evidence type="ECO:0000256" key="5">
    <source>
        <dbReference type="ARBA" id="ARBA00022968"/>
    </source>
</evidence>
<evidence type="ECO:0000313" key="9">
    <source>
        <dbReference type="EMBL" id="EIJ88097.1"/>
    </source>
</evidence>
<reference evidence="9" key="1">
    <citation type="submission" date="2011-01" db="EMBL/GenBank/DDBJ databases">
        <title>The Genome Sequence of Nematocida parisii strain ERTm3.</title>
        <authorList>
            <consortium name="The Broad Institute Genome Sequencing Platform"/>
            <consortium name="The Broad Institute Genome Sequencing Center for Infectious Disease"/>
            <person name="Cuomo C."/>
            <person name="Troemel E."/>
            <person name="Young S.K."/>
            <person name="Zeng Q."/>
            <person name="Gargeya S."/>
            <person name="Fitzgerald M."/>
            <person name="Haas B."/>
            <person name="Abouelleil A."/>
            <person name="Alvarado L."/>
            <person name="Arachchi H.M."/>
            <person name="Berlin A."/>
            <person name="Chapman S.B."/>
            <person name="Gearin G."/>
            <person name="Goldberg J."/>
            <person name="Griggs A."/>
            <person name="Gujja S."/>
            <person name="Hansen M."/>
            <person name="Heiman D."/>
            <person name="Howarth C."/>
            <person name="Larimer J."/>
            <person name="Lui A."/>
            <person name="MacDonald P.J.P."/>
            <person name="McCowen C."/>
            <person name="Montmayeur A."/>
            <person name="Murphy C."/>
            <person name="Neiman D."/>
            <person name="Pearson M."/>
            <person name="Priest M."/>
            <person name="Roberts A."/>
            <person name="Saif S."/>
            <person name="Shea T."/>
            <person name="Sisk P."/>
            <person name="Stolte C."/>
            <person name="Sykes S."/>
            <person name="Wortman J."/>
            <person name="Nusbaum C."/>
            <person name="Birren B."/>
        </authorList>
    </citation>
    <scope>NUCLEOTIDE SEQUENCE</scope>
    <source>
        <strain evidence="9">ERTm3</strain>
    </source>
</reference>
<evidence type="ECO:0000256" key="1">
    <source>
        <dbReference type="ARBA" id="ARBA00004648"/>
    </source>
</evidence>
<dbReference type="Proteomes" id="UP000002872">
    <property type="component" value="Unassembled WGS sequence"/>
</dbReference>
<evidence type="ECO:0000256" key="4">
    <source>
        <dbReference type="ARBA" id="ARBA00022824"/>
    </source>
</evidence>
<evidence type="ECO:0000256" key="3">
    <source>
        <dbReference type="ARBA" id="ARBA00022692"/>
    </source>
</evidence>
<feature type="transmembrane region" description="Helical" evidence="8">
    <location>
        <begin position="12"/>
        <end position="33"/>
    </location>
</feature>
<dbReference type="HOGENOM" id="CLU_142364_0_0_1"/>
<gene>
    <name evidence="9" type="ORF">NEQG_01541</name>
</gene>
<keyword evidence="6 8" id="KW-1133">Transmembrane helix</keyword>
<dbReference type="InParanoid" id="I3EFV0"/>